<evidence type="ECO:0000313" key="16">
    <source>
        <dbReference type="Ensembl" id="ENSMMDP00005018031.1"/>
    </source>
</evidence>
<feature type="transmembrane region" description="Helical" evidence="15">
    <location>
        <begin position="565"/>
        <end position="591"/>
    </location>
</feature>
<comment type="subcellular location">
    <subcellularLocation>
        <location evidence="1">Host cell membrane</location>
        <topology evidence="1">Single-pass type I membrane protein</topology>
    </subcellularLocation>
    <subcellularLocation>
        <location evidence="2">Host endomembrane system</location>
        <topology evidence="2">Peripheral membrane protein</topology>
    </subcellularLocation>
    <subcellularLocation>
        <location evidence="3">Virion membrane</location>
        <topology evidence="3">Single-pass type I membrane protein</topology>
    </subcellularLocation>
</comment>
<dbReference type="PANTHER" id="PTHR10424">
    <property type="entry name" value="VIRAL ENVELOPE PROTEIN"/>
    <property type="match status" value="1"/>
</dbReference>
<evidence type="ECO:0000256" key="7">
    <source>
        <dbReference type="ARBA" id="ARBA00022870"/>
    </source>
</evidence>
<dbReference type="PANTHER" id="PTHR10424:SF81">
    <property type="entry name" value="ERVV2 PROTEIN"/>
    <property type="match status" value="1"/>
</dbReference>
<reference evidence="16" key="1">
    <citation type="submission" date="2025-08" db="UniProtKB">
        <authorList>
            <consortium name="Ensembl"/>
        </authorList>
    </citation>
    <scope>IDENTIFICATION</scope>
</reference>
<dbReference type="SUPFAM" id="SSF58069">
    <property type="entry name" value="Virus ectodomain"/>
    <property type="match status" value="1"/>
</dbReference>
<name>A0A667Y9M7_9TELE</name>
<accession>A0A667Y9M7</accession>
<evidence type="ECO:0000256" key="3">
    <source>
        <dbReference type="ARBA" id="ARBA00004563"/>
    </source>
</evidence>
<keyword evidence="9 15" id="KW-0472">Membrane</keyword>
<keyword evidence="12" id="KW-0325">Glycoprotein</keyword>
<keyword evidence="8 15" id="KW-1133">Transmembrane helix</keyword>
<dbReference type="InParanoid" id="A0A667Y9M7"/>
<evidence type="ECO:0000256" key="2">
    <source>
        <dbReference type="ARBA" id="ARBA00004531"/>
    </source>
</evidence>
<feature type="region of interest" description="Disordered" evidence="14">
    <location>
        <begin position="1"/>
        <end position="30"/>
    </location>
</feature>
<evidence type="ECO:0000256" key="4">
    <source>
        <dbReference type="ARBA" id="ARBA00022511"/>
    </source>
</evidence>
<evidence type="ECO:0000313" key="17">
    <source>
        <dbReference type="Proteomes" id="UP000472263"/>
    </source>
</evidence>
<dbReference type="AlphaFoldDB" id="A0A667Y9M7"/>
<evidence type="ECO:0000256" key="6">
    <source>
        <dbReference type="ARBA" id="ARBA00022692"/>
    </source>
</evidence>
<dbReference type="Proteomes" id="UP000472263">
    <property type="component" value="Unassembled WGS sequence"/>
</dbReference>
<keyword evidence="6 15" id="KW-0812">Transmembrane</keyword>
<evidence type="ECO:0000256" key="15">
    <source>
        <dbReference type="SAM" id="Phobius"/>
    </source>
</evidence>
<dbReference type="Gene3D" id="1.10.287.210">
    <property type="match status" value="1"/>
</dbReference>
<proteinExistence type="predicted"/>
<keyword evidence="5" id="KW-0945">Host-virus interaction</keyword>
<evidence type="ECO:0000256" key="10">
    <source>
        <dbReference type="ARBA" id="ARBA00023139"/>
    </source>
</evidence>
<keyword evidence="13" id="KW-0449">Lipoprotein</keyword>
<evidence type="ECO:0000256" key="14">
    <source>
        <dbReference type="SAM" id="MobiDB-lite"/>
    </source>
</evidence>
<dbReference type="Pfam" id="PF00429">
    <property type="entry name" value="TLV_coat"/>
    <property type="match status" value="1"/>
</dbReference>
<evidence type="ECO:0000256" key="5">
    <source>
        <dbReference type="ARBA" id="ARBA00022581"/>
    </source>
</evidence>
<evidence type="ECO:0000256" key="11">
    <source>
        <dbReference type="ARBA" id="ARBA00023157"/>
    </source>
</evidence>
<sequence length="624" mass="68983">MSGNRSGTPSPRRRAPHSTPSRGRTGVPTGETKTASIDFCSLVACRGGDQKWIWSVKYLCRVPPRPAHAGVGYYSGYREDVHWGDCPWHTGTEDWGYTTSSCPDLHKRLSLIKSPMPPNCGPGECNPLLITLKNPQLCDSGNYRLYAWLSGTDPFGGIVIKVIPKPASPPAAQNATADDTDGPVTYLSNLTFSDVLTLETGLTTDNEWLRWMEYTAKQQNRSNCIVCSSPKPRLGTVPFALDPETDPVGLQCILQMFHRSYSSTGRCASLSLLFPRLKRDGKGLPFSVAAYKGNYTCFMRTGSGTNVTTFPPGYCSSVINITSDTANYSSSWFLNHTVSRSDVWWLCGDLSLRPRLPKDWTGSCALTQLLMPFLILPNTDLSDLANPSLPYGLLRRLKRSAPGGTFDNTVYIDSVGVPRGVPNEYKARNQIAAGFESLFFWWSTINKNVDWINYLYYNQQRFVNYSRDAIKGLAEQVEATSLMTWQNRMALDMLLAEKGGVCKMFGDTCCTYIPNNTAPDGSVTKALEGLTSLSIELAENAGVDDPFADFLESWFGKWRNLAMSLFISMGVMAALLILCGCCCIPCIRGLLQKLIDHSLTKTMLRSTRLTFLKGEDPVDEVLVV</sequence>
<evidence type="ECO:0000256" key="9">
    <source>
        <dbReference type="ARBA" id="ARBA00023136"/>
    </source>
</evidence>
<dbReference type="InterPro" id="IPR018154">
    <property type="entry name" value="TLV/ENV_coat_polyprotein"/>
</dbReference>
<keyword evidence="11" id="KW-1015">Disulfide bond</keyword>
<protein>
    <submittedName>
        <fullName evidence="16">Uncharacterized protein</fullName>
    </submittedName>
</protein>
<dbReference type="GeneTree" id="ENSGT00530000064449"/>
<keyword evidence="7" id="KW-1043">Host membrane</keyword>
<dbReference type="Ensembl" id="ENSMMDT00005018478.1">
    <property type="protein sequence ID" value="ENSMMDP00005018031.1"/>
    <property type="gene ID" value="ENSMMDG00005009034.1"/>
</dbReference>
<evidence type="ECO:0000256" key="12">
    <source>
        <dbReference type="ARBA" id="ARBA00023180"/>
    </source>
</evidence>
<keyword evidence="10" id="KW-0564">Palmitate</keyword>
<reference evidence="16" key="2">
    <citation type="submission" date="2025-09" db="UniProtKB">
        <authorList>
            <consortium name="Ensembl"/>
        </authorList>
    </citation>
    <scope>IDENTIFICATION</scope>
</reference>
<organism evidence="16 17">
    <name type="scientific">Myripristis murdjan</name>
    <name type="common">pinecone soldierfish</name>
    <dbReference type="NCBI Taxonomy" id="586833"/>
    <lineage>
        <taxon>Eukaryota</taxon>
        <taxon>Metazoa</taxon>
        <taxon>Chordata</taxon>
        <taxon>Craniata</taxon>
        <taxon>Vertebrata</taxon>
        <taxon>Euteleostomi</taxon>
        <taxon>Actinopterygii</taxon>
        <taxon>Neopterygii</taxon>
        <taxon>Teleostei</taxon>
        <taxon>Neoteleostei</taxon>
        <taxon>Acanthomorphata</taxon>
        <taxon>Holocentriformes</taxon>
        <taxon>Holocentridae</taxon>
        <taxon>Myripristis</taxon>
    </lineage>
</organism>
<evidence type="ECO:0000256" key="8">
    <source>
        <dbReference type="ARBA" id="ARBA00022989"/>
    </source>
</evidence>
<dbReference type="CDD" id="cd09951">
    <property type="entry name" value="HERV-Rb-like_HR1-HR2"/>
    <property type="match status" value="1"/>
</dbReference>
<evidence type="ECO:0000256" key="13">
    <source>
        <dbReference type="ARBA" id="ARBA00023288"/>
    </source>
</evidence>
<keyword evidence="17" id="KW-1185">Reference proteome</keyword>
<keyword evidence="4" id="KW-1032">Host cell membrane</keyword>
<evidence type="ECO:0000256" key="1">
    <source>
        <dbReference type="ARBA" id="ARBA00004402"/>
    </source>
</evidence>